<dbReference type="Pfam" id="PF02535">
    <property type="entry name" value="Zip"/>
    <property type="match status" value="1"/>
</dbReference>
<accession>A0ABR4L5R9</accession>
<evidence type="ECO:0000256" key="5">
    <source>
        <dbReference type="SAM" id="MobiDB-lite"/>
    </source>
</evidence>
<feature type="transmembrane region" description="Helical" evidence="6">
    <location>
        <begin position="216"/>
        <end position="237"/>
    </location>
</feature>
<feature type="transmembrane region" description="Helical" evidence="6">
    <location>
        <begin position="471"/>
        <end position="491"/>
    </location>
</feature>
<evidence type="ECO:0000256" key="3">
    <source>
        <dbReference type="ARBA" id="ARBA00022989"/>
    </source>
</evidence>
<evidence type="ECO:0000313" key="8">
    <source>
        <dbReference type="Proteomes" id="UP001610432"/>
    </source>
</evidence>
<feature type="compositionally biased region" description="Basic and acidic residues" evidence="5">
    <location>
        <begin position="376"/>
        <end position="386"/>
    </location>
</feature>
<feature type="transmembrane region" description="Helical" evidence="6">
    <location>
        <begin position="104"/>
        <end position="124"/>
    </location>
</feature>
<protein>
    <submittedName>
        <fullName evidence="7">ZIP zinc transporter-domain-containing protein</fullName>
    </submittedName>
</protein>
<comment type="subcellular location">
    <subcellularLocation>
        <location evidence="1">Membrane</location>
        <topology evidence="1">Multi-pass membrane protein</topology>
    </subcellularLocation>
</comment>
<evidence type="ECO:0000313" key="7">
    <source>
        <dbReference type="EMBL" id="KAL2859894.1"/>
    </source>
</evidence>
<dbReference type="RefSeq" id="XP_070880450.1">
    <property type="nucleotide sequence ID" value="XM_071034917.1"/>
</dbReference>
<keyword evidence="2 6" id="KW-0812">Transmembrane</keyword>
<evidence type="ECO:0000256" key="2">
    <source>
        <dbReference type="ARBA" id="ARBA00022692"/>
    </source>
</evidence>
<dbReference type="PANTHER" id="PTHR11040:SF55">
    <property type="entry name" value="MEMBRANE ZINC ION TRANSPORTER, PUTATIVE (AFU_ORTHOLOGUE AFUA_6G00470)-RELATED"/>
    <property type="match status" value="1"/>
</dbReference>
<gene>
    <name evidence="7" type="ORF">BJX67DRAFT_392237</name>
</gene>
<keyword evidence="8" id="KW-1185">Reference proteome</keyword>
<dbReference type="InterPro" id="IPR003689">
    <property type="entry name" value="ZIP"/>
</dbReference>
<dbReference type="GeneID" id="98149989"/>
<feature type="transmembrane region" description="Helical" evidence="6">
    <location>
        <begin position="540"/>
        <end position="560"/>
    </location>
</feature>
<reference evidence="7 8" key="1">
    <citation type="submission" date="2024-07" db="EMBL/GenBank/DDBJ databases">
        <title>Section-level genome sequencing and comparative genomics of Aspergillus sections Usti and Cavernicolus.</title>
        <authorList>
            <consortium name="Lawrence Berkeley National Laboratory"/>
            <person name="Nybo J.L."/>
            <person name="Vesth T.C."/>
            <person name="Theobald S."/>
            <person name="Frisvad J.C."/>
            <person name="Larsen T.O."/>
            <person name="Kjaerboelling I."/>
            <person name="Rothschild-Mancinelli K."/>
            <person name="Lyhne E.K."/>
            <person name="Kogle M.E."/>
            <person name="Barry K."/>
            <person name="Clum A."/>
            <person name="Na H."/>
            <person name="Ledsgaard L."/>
            <person name="Lin J."/>
            <person name="Lipzen A."/>
            <person name="Kuo A."/>
            <person name="Riley R."/>
            <person name="Mondo S."/>
            <person name="Labutti K."/>
            <person name="Haridas S."/>
            <person name="Pangalinan J."/>
            <person name="Salamov A.A."/>
            <person name="Simmons B.A."/>
            <person name="Magnuson J.K."/>
            <person name="Chen J."/>
            <person name="Drula E."/>
            <person name="Henrissat B."/>
            <person name="Wiebenga A."/>
            <person name="Lubbers R.J."/>
            <person name="Gomes A.C."/>
            <person name="Macurrencykelacurrency M.R."/>
            <person name="Stajich J."/>
            <person name="Grigoriev I.V."/>
            <person name="Mortensen U.H."/>
            <person name="De Vries R.P."/>
            <person name="Baker S.E."/>
            <person name="Andersen M.R."/>
        </authorList>
    </citation>
    <scope>NUCLEOTIDE SEQUENCE [LARGE SCALE GENOMIC DNA]</scope>
    <source>
        <strain evidence="7 8">CBS 449.75</strain>
    </source>
</reference>
<dbReference type="EMBL" id="JBFXLQ010000096">
    <property type="protein sequence ID" value="KAL2859894.1"/>
    <property type="molecule type" value="Genomic_DNA"/>
</dbReference>
<evidence type="ECO:0000256" key="6">
    <source>
        <dbReference type="SAM" id="Phobius"/>
    </source>
</evidence>
<feature type="transmembrane region" description="Helical" evidence="6">
    <location>
        <begin position="406"/>
        <end position="426"/>
    </location>
</feature>
<feature type="transmembrane region" description="Helical" evidence="6">
    <location>
        <begin position="497"/>
        <end position="519"/>
    </location>
</feature>
<proteinExistence type="predicted"/>
<comment type="caution">
    <text evidence="7">The sequence shown here is derived from an EMBL/GenBank/DDBJ whole genome shotgun (WGS) entry which is preliminary data.</text>
</comment>
<name>A0ABR4L5R9_9EURO</name>
<feature type="transmembrane region" description="Helical" evidence="6">
    <location>
        <begin position="257"/>
        <end position="279"/>
    </location>
</feature>
<sequence>MNCPSRTDDTLPHADWNQNPPFLAPDLTTRQDLNGISNVRVLKTGAGILDRSRRCLHDAMLPLSLKSNPDGAQSLQPGASLTLSGRPNNECDYPRVSFDKFKSWTLWLLSVWCTAIFISASGLVDQLARVTPVIVFPRTYMAPAAIPYTLDDVAQAHPARSHMKRQTCAQGGVDSKSYDTPLHVGALFIILGVSFLACALPILIIRFSRLRIPTSFLFFVRHFGTGVLIATAFVHLLPTAFTLLGDQCLSDFWTTDYPAMPGAISLGGIFLVTLIEMVFSPFRHATQYISRPGDQETGTEPVITPQVSHPVHVSDGPSPQDATRTCDQGPHLRPKGPLIGRESSFSRSIRRFGEESDRIYRISSAPGVASTPQVNEAKRHSGRQEDPQSEFDLSEKQKHNKDVMQVFMLEVGILFHSVFIGMSLSVSVGNEFVVLLIAIVFHQTFEGLALGSRIASLDWPAKAVQPWLMSLAYGCTTPIGQAIGIATHSLYSPDSEVGLLLVGTMNAISAGLLIFASLVELMSEDFLSDESWRVLRGRRRVVACLLVFLGAFCMSLVGAWA</sequence>
<feature type="transmembrane region" description="Helical" evidence="6">
    <location>
        <begin position="432"/>
        <end position="450"/>
    </location>
</feature>
<feature type="transmembrane region" description="Helical" evidence="6">
    <location>
        <begin position="182"/>
        <end position="204"/>
    </location>
</feature>
<evidence type="ECO:0000256" key="4">
    <source>
        <dbReference type="ARBA" id="ARBA00023136"/>
    </source>
</evidence>
<evidence type="ECO:0000256" key="1">
    <source>
        <dbReference type="ARBA" id="ARBA00004141"/>
    </source>
</evidence>
<dbReference type="Proteomes" id="UP001610432">
    <property type="component" value="Unassembled WGS sequence"/>
</dbReference>
<dbReference type="PANTHER" id="PTHR11040">
    <property type="entry name" value="ZINC/IRON TRANSPORTER"/>
    <property type="match status" value="1"/>
</dbReference>
<feature type="region of interest" description="Disordered" evidence="5">
    <location>
        <begin position="310"/>
        <end position="341"/>
    </location>
</feature>
<feature type="region of interest" description="Disordered" evidence="5">
    <location>
        <begin position="363"/>
        <end position="396"/>
    </location>
</feature>
<keyword evidence="3 6" id="KW-1133">Transmembrane helix</keyword>
<keyword evidence="4 6" id="KW-0472">Membrane</keyword>
<organism evidence="7 8">
    <name type="scientific">Aspergillus lucknowensis</name>
    <dbReference type="NCBI Taxonomy" id="176173"/>
    <lineage>
        <taxon>Eukaryota</taxon>
        <taxon>Fungi</taxon>
        <taxon>Dikarya</taxon>
        <taxon>Ascomycota</taxon>
        <taxon>Pezizomycotina</taxon>
        <taxon>Eurotiomycetes</taxon>
        <taxon>Eurotiomycetidae</taxon>
        <taxon>Eurotiales</taxon>
        <taxon>Aspergillaceae</taxon>
        <taxon>Aspergillus</taxon>
        <taxon>Aspergillus subgen. Nidulantes</taxon>
    </lineage>
</organism>